<dbReference type="InterPro" id="IPR002884">
    <property type="entry name" value="P_dom"/>
</dbReference>
<protein>
    <submittedName>
        <fullName evidence="4">Lysyl oxidase</fullName>
    </submittedName>
</protein>
<dbReference type="SUPFAM" id="SSF89260">
    <property type="entry name" value="Collagen-binding domain"/>
    <property type="match status" value="2"/>
</dbReference>
<dbReference type="Proteomes" id="UP000322214">
    <property type="component" value="Chromosome"/>
</dbReference>
<organism evidence="4 5">
    <name type="scientific">Mariniblastus fucicola</name>
    <dbReference type="NCBI Taxonomy" id="980251"/>
    <lineage>
        <taxon>Bacteria</taxon>
        <taxon>Pseudomonadati</taxon>
        <taxon>Planctomycetota</taxon>
        <taxon>Planctomycetia</taxon>
        <taxon>Pirellulales</taxon>
        <taxon>Pirellulaceae</taxon>
        <taxon>Mariniblastus</taxon>
    </lineage>
</organism>
<dbReference type="AlphaFoldDB" id="A0A5B9PAM3"/>
<evidence type="ECO:0000313" key="5">
    <source>
        <dbReference type="Proteomes" id="UP000322214"/>
    </source>
</evidence>
<keyword evidence="1" id="KW-0645">Protease</keyword>
<dbReference type="GO" id="GO:0005507">
    <property type="term" value="F:copper ion binding"/>
    <property type="evidence" value="ECO:0007669"/>
    <property type="project" value="InterPro"/>
</dbReference>
<evidence type="ECO:0000313" key="4">
    <source>
        <dbReference type="EMBL" id="QEG21546.1"/>
    </source>
</evidence>
<keyword evidence="5" id="KW-1185">Reference proteome</keyword>
<evidence type="ECO:0000256" key="1">
    <source>
        <dbReference type="ARBA" id="ARBA00022670"/>
    </source>
</evidence>
<dbReference type="Pfam" id="PF01483">
    <property type="entry name" value="P_proprotein"/>
    <property type="match status" value="1"/>
</dbReference>
<dbReference type="KEGG" id="mff:MFFC18_14030"/>
<dbReference type="Pfam" id="PF01186">
    <property type="entry name" value="Lysyl_oxidase"/>
    <property type="match status" value="1"/>
</dbReference>
<feature type="domain" description="P/Homo B" evidence="3">
    <location>
        <begin position="344"/>
        <end position="513"/>
    </location>
</feature>
<keyword evidence="2" id="KW-0378">Hydrolase</keyword>
<dbReference type="PROSITE" id="PS51829">
    <property type="entry name" value="P_HOMO_B"/>
    <property type="match status" value="1"/>
</dbReference>
<dbReference type="Gene3D" id="2.60.40.10">
    <property type="entry name" value="Immunoglobulins"/>
    <property type="match status" value="1"/>
</dbReference>
<dbReference type="RefSeq" id="WP_084416919.1">
    <property type="nucleotide sequence ID" value="NZ_CP042912.1"/>
</dbReference>
<dbReference type="InterPro" id="IPR008979">
    <property type="entry name" value="Galactose-bd-like_sf"/>
</dbReference>
<dbReference type="EMBL" id="CP042912">
    <property type="protein sequence ID" value="QEG21546.1"/>
    <property type="molecule type" value="Genomic_DNA"/>
</dbReference>
<dbReference type="GO" id="GO:0016641">
    <property type="term" value="F:oxidoreductase activity, acting on the CH-NH2 group of donors, oxygen as acceptor"/>
    <property type="evidence" value="ECO:0007669"/>
    <property type="project" value="InterPro"/>
</dbReference>
<dbReference type="GO" id="GO:0006508">
    <property type="term" value="P:proteolysis"/>
    <property type="evidence" value="ECO:0007669"/>
    <property type="project" value="UniProtKB-KW"/>
</dbReference>
<name>A0A5B9PAM3_9BACT</name>
<dbReference type="InterPro" id="IPR001695">
    <property type="entry name" value="Lysyl_oxidase"/>
</dbReference>
<dbReference type="OrthoDB" id="222299at2"/>
<dbReference type="Gene3D" id="2.60.120.260">
    <property type="entry name" value="Galactose-binding domain-like"/>
    <property type="match status" value="1"/>
</dbReference>
<sequence>MPTRKNTRVKKSQFDFGKLERRNMLANDVLPDVFAWESEERGYLHDYYVEGELLRFSTAFANQGAGHLEVFGGEPTDNGNQEVFQRIYDDEGGFRDRLAGEFTYHEGHGHIHFDGYAIYNLREIGPAGEVGDILATGGKISFCLIDITRYDDDAGASNYGSCGTTQGVSAGWSDVYGSGLSDQWINISGIDDGDYYLEVVTDPEDKLLESDETNNTTIITVTIEGGPGANGDRLEPNNSFTAGYNMGIVSQRSEEGLSIHTDQDVDYYQFAAAEAGEFSVQLDFSHQLGNLDAFVYDSNLDLVTSAESLTDLEILEFDVLPGQAYFLQVLGVDGATNGYGLEMSGPGDLITTTIPSTDIPVNIPDGEGAGQAGDTITSTIEGPDITLTDLNLLFQDLDHTWMADLSIALISPAGTRAHIIRSDYEGSGEGPLGGGDNFTNTTLDDQAPTNISDADAPYTGSFNVNFGDISNPLSAFNGENALGTWTVEITDWYSADTGTLREWGLMFTGIDNNPGDVLEQNDAFPQATDLGTIGYYSHADLSIHDDADVDFFRFTAQDSTHAQIDLTYAIADGNVDFIVYDSDQQEIGRADKENDNETLRVDVVAGELYFIEVLGANGNTNTYDLTIDVPDMVANSGIIEATPDWQWVPLGGNFESPVVMASVTSTRSSAPVTVDIVDDFSNGGFQIRINTLGDGQHTSESVSYFVVEEGTHTLRDGTVIAAGQSSISNGAWNNVEFGNTFDTTPIVLGQLLNDGEAVTTRFDGISESGFDWRSQLQESTNEGSSVSHTGQWLAIELGTGSTEHTNFEVGTAKVSSGVREIELLNTYLGRKNVLASIQTFNNSDTVTTRTAFTKSRNLNSVLQEETSADSETDHGSEWIGYFVFGVGAFYAEVPQSTPPLTKRIIADNPFAADDFTPVKSKAVDSKTELVSFSRAGQIVPIKVQNVNNSRKIDNTTVVADLSGAIKLAGDRTDFDSSADLIKRTDRQDFDSIDNAFGSDTELDAFDVKVKRELSPIRG</sequence>
<dbReference type="GO" id="GO:0004252">
    <property type="term" value="F:serine-type endopeptidase activity"/>
    <property type="evidence" value="ECO:0007669"/>
    <property type="project" value="InterPro"/>
</dbReference>
<proteinExistence type="predicted"/>
<dbReference type="SUPFAM" id="SSF49785">
    <property type="entry name" value="Galactose-binding domain-like"/>
    <property type="match status" value="1"/>
</dbReference>
<dbReference type="InterPro" id="IPR013783">
    <property type="entry name" value="Ig-like_fold"/>
</dbReference>
<dbReference type="STRING" id="980251.GCA_001642875_00376"/>
<evidence type="ECO:0000259" key="3">
    <source>
        <dbReference type="PROSITE" id="PS51829"/>
    </source>
</evidence>
<evidence type="ECO:0000256" key="2">
    <source>
        <dbReference type="ARBA" id="ARBA00022801"/>
    </source>
</evidence>
<accession>A0A5B9PAM3</accession>
<gene>
    <name evidence="4" type="ORF">MFFC18_14030</name>
</gene>
<reference evidence="4 5" key="1">
    <citation type="submission" date="2019-08" db="EMBL/GenBank/DDBJ databases">
        <title>Deep-cultivation of Planctomycetes and their phenomic and genomic characterization uncovers novel biology.</title>
        <authorList>
            <person name="Wiegand S."/>
            <person name="Jogler M."/>
            <person name="Boedeker C."/>
            <person name="Pinto D."/>
            <person name="Vollmers J."/>
            <person name="Rivas-Marin E."/>
            <person name="Kohn T."/>
            <person name="Peeters S.H."/>
            <person name="Heuer A."/>
            <person name="Rast P."/>
            <person name="Oberbeckmann S."/>
            <person name="Bunk B."/>
            <person name="Jeske O."/>
            <person name="Meyerdierks A."/>
            <person name="Storesund J.E."/>
            <person name="Kallscheuer N."/>
            <person name="Luecker S."/>
            <person name="Lage O.M."/>
            <person name="Pohl T."/>
            <person name="Merkel B.J."/>
            <person name="Hornburger P."/>
            <person name="Mueller R.-W."/>
            <person name="Bruemmer F."/>
            <person name="Labrenz M."/>
            <person name="Spormann A.M."/>
            <person name="Op den Camp H."/>
            <person name="Overmann J."/>
            <person name="Amann R."/>
            <person name="Jetten M.S.M."/>
            <person name="Mascher T."/>
            <person name="Medema M.H."/>
            <person name="Devos D.P."/>
            <person name="Kaster A.-K."/>
            <person name="Ovreas L."/>
            <person name="Rohde M."/>
            <person name="Galperin M.Y."/>
            <person name="Jogler C."/>
        </authorList>
    </citation>
    <scope>NUCLEOTIDE SEQUENCE [LARGE SCALE GENOMIC DNA]</scope>
    <source>
        <strain evidence="4 5">FC18</strain>
    </source>
</reference>
<dbReference type="Gene3D" id="2.60.120.380">
    <property type="match status" value="2"/>
</dbReference>